<keyword evidence="2" id="KW-1185">Reference proteome</keyword>
<evidence type="ECO:0000313" key="2">
    <source>
        <dbReference type="Proteomes" id="UP001057402"/>
    </source>
</evidence>
<dbReference type="EMBL" id="CM042884">
    <property type="protein sequence ID" value="KAI4369812.1"/>
    <property type="molecule type" value="Genomic_DNA"/>
</dbReference>
<name>A0ACB9QUF8_9MYRT</name>
<reference evidence="2" key="1">
    <citation type="journal article" date="2023" name="Front. Plant Sci.">
        <title>Chromosomal-level genome assembly of Melastoma candidum provides insights into trichome evolution.</title>
        <authorList>
            <person name="Zhong Y."/>
            <person name="Wu W."/>
            <person name="Sun C."/>
            <person name="Zou P."/>
            <person name="Liu Y."/>
            <person name="Dai S."/>
            <person name="Zhou R."/>
        </authorList>
    </citation>
    <scope>NUCLEOTIDE SEQUENCE [LARGE SCALE GENOMIC DNA]</scope>
</reference>
<comment type="caution">
    <text evidence="1">The sequence shown here is derived from an EMBL/GenBank/DDBJ whole genome shotgun (WGS) entry which is preliminary data.</text>
</comment>
<gene>
    <name evidence="1" type="ORF">MLD38_018216</name>
</gene>
<sequence length="167" mass="18427">MSSDTTKKFIARLLKASSRILSKARDLYVRSLTECSGQVGYGSVMGCPTGQYVPSSLPRSFSESSARSSSSSSRDDDYRELMRLASARSLGGRRVDPGFLVDGGKGERWPPGGVPRSRSVQIGRIDEEKPSDFGNDGDEQVVETAARRLRSKSYSTTTKEGRRRFRF</sequence>
<protein>
    <submittedName>
        <fullName evidence="1">Uncharacterized protein</fullName>
    </submittedName>
</protein>
<accession>A0ACB9QUF8</accession>
<dbReference type="Proteomes" id="UP001057402">
    <property type="component" value="Chromosome 5"/>
</dbReference>
<evidence type="ECO:0000313" key="1">
    <source>
        <dbReference type="EMBL" id="KAI4369812.1"/>
    </source>
</evidence>
<proteinExistence type="predicted"/>
<organism evidence="1 2">
    <name type="scientific">Melastoma candidum</name>
    <dbReference type="NCBI Taxonomy" id="119954"/>
    <lineage>
        <taxon>Eukaryota</taxon>
        <taxon>Viridiplantae</taxon>
        <taxon>Streptophyta</taxon>
        <taxon>Embryophyta</taxon>
        <taxon>Tracheophyta</taxon>
        <taxon>Spermatophyta</taxon>
        <taxon>Magnoliopsida</taxon>
        <taxon>eudicotyledons</taxon>
        <taxon>Gunneridae</taxon>
        <taxon>Pentapetalae</taxon>
        <taxon>rosids</taxon>
        <taxon>malvids</taxon>
        <taxon>Myrtales</taxon>
        <taxon>Melastomataceae</taxon>
        <taxon>Melastomatoideae</taxon>
        <taxon>Melastomateae</taxon>
        <taxon>Melastoma</taxon>
    </lineage>
</organism>